<dbReference type="InterPro" id="IPR006096">
    <property type="entry name" value="Glu/Leu/Phe/Val/Trp_DH_C"/>
</dbReference>
<sequence>MMEIFKSMGAYDYEQLVFMHDEETGLKAITCIHDTTLGPSLGGTRYWTYEKEEDAIEDAMRLARGMTYKAAASGLPLGGGKTVIMKDPENQVSQEALFRAFGRFVEGLNGRYITAADVGTTTVEMDYIYQETNYVAGTGLKPGTSGNPSPSTAHGVYVGMKAAAKKAFGTDSLEGKTIIIEGVGKVGYLLAEAALEEGAKVCATDIFNGPKERARELGCDIVDPDEMFDMQADIYAPCALGASINDDSLEKIKKAGIKVIAGAANNQLAEPRHGDKLEEMGLVYAPDYILNAGGLIQVADEFNGGYNAARARMSVDRIYDQIEKVFEIAERDGIPTYKAANSLAEERIKAIRNTRSIFTQNGKSIIKR</sequence>
<dbReference type="CDD" id="cd01075">
    <property type="entry name" value="NAD_bind_Leu_Phe_Val_DH"/>
    <property type="match status" value="1"/>
</dbReference>
<gene>
    <name evidence="8" type="ORF">SAMN04488102_1058</name>
</gene>
<organism evidence="8 9">
    <name type="scientific">Alkalibacterium subtropicum</name>
    <dbReference type="NCBI Taxonomy" id="753702"/>
    <lineage>
        <taxon>Bacteria</taxon>
        <taxon>Bacillati</taxon>
        <taxon>Bacillota</taxon>
        <taxon>Bacilli</taxon>
        <taxon>Lactobacillales</taxon>
        <taxon>Carnobacteriaceae</taxon>
        <taxon>Alkalibacterium</taxon>
    </lineage>
</organism>
<dbReference type="PANTHER" id="PTHR42722">
    <property type="entry name" value="LEUCINE DEHYDROGENASE"/>
    <property type="match status" value="1"/>
</dbReference>
<evidence type="ECO:0000256" key="4">
    <source>
        <dbReference type="PIRSR" id="PIRSR000188-1"/>
    </source>
</evidence>
<dbReference type="InterPro" id="IPR033524">
    <property type="entry name" value="Glu/Leu/Phe/Val_DH_AS"/>
</dbReference>
<evidence type="ECO:0000259" key="7">
    <source>
        <dbReference type="SMART" id="SM00839"/>
    </source>
</evidence>
<dbReference type="PANTHER" id="PTHR42722:SF1">
    <property type="entry name" value="VALINE DEHYDROGENASE"/>
    <property type="match status" value="1"/>
</dbReference>
<evidence type="ECO:0000313" key="8">
    <source>
        <dbReference type="EMBL" id="SFC32682.1"/>
    </source>
</evidence>
<proteinExistence type="inferred from homology"/>
<evidence type="ECO:0000313" key="9">
    <source>
        <dbReference type="Proteomes" id="UP000199612"/>
    </source>
</evidence>
<dbReference type="GO" id="GO:0006520">
    <property type="term" value="P:amino acid metabolic process"/>
    <property type="evidence" value="ECO:0007669"/>
    <property type="project" value="InterPro"/>
</dbReference>
<dbReference type="SUPFAM" id="SSF51735">
    <property type="entry name" value="NAD(P)-binding Rossmann-fold domains"/>
    <property type="match status" value="1"/>
</dbReference>
<feature type="binding site" evidence="5">
    <location>
        <begin position="182"/>
        <end position="187"/>
    </location>
    <ligand>
        <name>NAD(+)</name>
        <dbReference type="ChEBI" id="CHEBI:57540"/>
    </ligand>
</feature>
<dbReference type="PROSITE" id="PS00074">
    <property type="entry name" value="GLFV_DEHYDROGENASE"/>
    <property type="match status" value="1"/>
</dbReference>
<dbReference type="GO" id="GO:0016639">
    <property type="term" value="F:oxidoreductase activity, acting on the CH-NH2 group of donors, NAD or NADP as acceptor"/>
    <property type="evidence" value="ECO:0007669"/>
    <property type="project" value="InterPro"/>
</dbReference>
<dbReference type="Proteomes" id="UP000199612">
    <property type="component" value="Unassembled WGS sequence"/>
</dbReference>
<evidence type="ECO:0000256" key="1">
    <source>
        <dbReference type="ARBA" id="ARBA00006382"/>
    </source>
</evidence>
<protein>
    <submittedName>
        <fullName evidence="8">Leucine dehydrogenase</fullName>
    </submittedName>
</protein>
<dbReference type="Gene3D" id="3.40.50.720">
    <property type="entry name" value="NAD(P)-binding Rossmann-like Domain"/>
    <property type="match status" value="1"/>
</dbReference>
<name>A0A1I1IA68_9LACT</name>
<dbReference type="SMART" id="SM00839">
    <property type="entry name" value="ELFV_dehydrog"/>
    <property type="match status" value="1"/>
</dbReference>
<dbReference type="PRINTS" id="PR00082">
    <property type="entry name" value="GLFDHDRGNASE"/>
</dbReference>
<dbReference type="EMBL" id="FOLT01000005">
    <property type="protein sequence ID" value="SFC32682.1"/>
    <property type="molecule type" value="Genomic_DNA"/>
</dbReference>
<reference evidence="9" key="1">
    <citation type="submission" date="2016-10" db="EMBL/GenBank/DDBJ databases">
        <authorList>
            <person name="Varghese N."/>
            <person name="Submissions S."/>
        </authorList>
    </citation>
    <scope>NUCLEOTIDE SEQUENCE [LARGE SCALE GENOMIC DNA]</scope>
    <source>
        <strain evidence="9">DSM 23664</strain>
    </source>
</reference>
<dbReference type="PIRSF" id="PIRSF000188">
    <property type="entry name" value="Phe_leu_dh"/>
    <property type="match status" value="1"/>
</dbReference>
<dbReference type="STRING" id="753702.SAMN04488102_1058"/>
<feature type="domain" description="Glutamate/phenylalanine/leucine/valine/L-tryptophan dehydrogenase C-terminal" evidence="7">
    <location>
        <begin position="146"/>
        <end position="356"/>
    </location>
</feature>
<keyword evidence="5" id="KW-0547">Nucleotide-binding</keyword>
<dbReference type="InterPro" id="IPR016211">
    <property type="entry name" value="Glu/Phe/Leu/Val/Trp_DH_bac/arc"/>
</dbReference>
<dbReference type="InterPro" id="IPR006095">
    <property type="entry name" value="Glu/Leu/Phe/Val/Trp_DH"/>
</dbReference>
<feature type="active site" description="Proton donor/acceptor" evidence="4">
    <location>
        <position position="81"/>
    </location>
</feature>
<accession>A0A1I1IA68</accession>
<dbReference type="Pfam" id="PF02812">
    <property type="entry name" value="ELFV_dehydrog_N"/>
    <property type="match status" value="1"/>
</dbReference>
<dbReference type="Pfam" id="PF00208">
    <property type="entry name" value="ELFV_dehydrog"/>
    <property type="match status" value="2"/>
</dbReference>
<dbReference type="RefSeq" id="WP_281242198.1">
    <property type="nucleotide sequence ID" value="NZ_FOLT01000005.1"/>
</dbReference>
<evidence type="ECO:0000256" key="5">
    <source>
        <dbReference type="PIRSR" id="PIRSR000188-2"/>
    </source>
</evidence>
<dbReference type="InterPro" id="IPR006097">
    <property type="entry name" value="Glu/Leu/Phe/Val/Trp_DH_dimer"/>
</dbReference>
<comment type="similarity">
    <text evidence="1 6">Belongs to the Glu/Leu/Phe/Val dehydrogenases family.</text>
</comment>
<dbReference type="InterPro" id="IPR036291">
    <property type="entry name" value="NAD(P)-bd_dom_sf"/>
</dbReference>
<dbReference type="Gene3D" id="3.40.50.10860">
    <property type="entry name" value="Leucine Dehydrogenase, chain A, domain 1"/>
    <property type="match status" value="1"/>
</dbReference>
<keyword evidence="2 6" id="KW-0560">Oxidoreductase</keyword>
<dbReference type="InterPro" id="IPR046346">
    <property type="entry name" value="Aminoacid_DH-like_N_sf"/>
</dbReference>
<keyword evidence="3 5" id="KW-0520">NAD</keyword>
<dbReference type="FunFam" id="3.40.50.10860:FF:000010">
    <property type="entry name" value="Leucine dehydrogenase"/>
    <property type="match status" value="1"/>
</dbReference>
<evidence type="ECO:0000256" key="6">
    <source>
        <dbReference type="RuleBase" id="RU004417"/>
    </source>
</evidence>
<evidence type="ECO:0000256" key="2">
    <source>
        <dbReference type="ARBA" id="ARBA00023002"/>
    </source>
</evidence>
<keyword evidence="9" id="KW-1185">Reference proteome</keyword>
<evidence type="ECO:0000256" key="3">
    <source>
        <dbReference type="ARBA" id="ARBA00023027"/>
    </source>
</evidence>
<dbReference type="AlphaFoldDB" id="A0A1I1IA68"/>
<dbReference type="GO" id="GO:0000166">
    <property type="term" value="F:nucleotide binding"/>
    <property type="evidence" value="ECO:0007669"/>
    <property type="project" value="UniProtKB-KW"/>
</dbReference>
<dbReference type="SUPFAM" id="SSF53223">
    <property type="entry name" value="Aminoacid dehydrogenase-like, N-terminal domain"/>
    <property type="match status" value="1"/>
</dbReference>